<evidence type="ECO:0000313" key="2">
    <source>
        <dbReference type="EMBL" id="MFC3179544.1"/>
    </source>
</evidence>
<dbReference type="EMBL" id="JBHRTO010000001">
    <property type="protein sequence ID" value="MFC3179544.1"/>
    <property type="molecule type" value="Genomic_DNA"/>
</dbReference>
<dbReference type="Proteomes" id="UP001595547">
    <property type="component" value="Unassembled WGS sequence"/>
</dbReference>
<dbReference type="RefSeq" id="WP_380071184.1">
    <property type="nucleotide sequence ID" value="NZ_JBHRTO010000001.1"/>
</dbReference>
<sequence length="73" mass="8027">MNARLRNAFVNPAQLTDQDLADMAAAMKKDASTAAKRRNRLQNAGGSNGEETARNEAARQRRADLRKLKSAWG</sequence>
<organism evidence="2 3">
    <name type="scientific">Cypionkella sinensis</name>
    <dbReference type="NCBI Taxonomy" id="1756043"/>
    <lineage>
        <taxon>Bacteria</taxon>
        <taxon>Pseudomonadati</taxon>
        <taxon>Pseudomonadota</taxon>
        <taxon>Alphaproteobacteria</taxon>
        <taxon>Rhodobacterales</taxon>
        <taxon>Paracoccaceae</taxon>
        <taxon>Cypionkella</taxon>
    </lineage>
</organism>
<name>A0ABV7IY82_9RHOB</name>
<feature type="compositionally biased region" description="Basic and acidic residues" evidence="1">
    <location>
        <begin position="51"/>
        <end position="67"/>
    </location>
</feature>
<accession>A0ABV7IY82</accession>
<protein>
    <submittedName>
        <fullName evidence="2">Uncharacterized protein</fullName>
    </submittedName>
</protein>
<evidence type="ECO:0000313" key="3">
    <source>
        <dbReference type="Proteomes" id="UP001595547"/>
    </source>
</evidence>
<evidence type="ECO:0000256" key="1">
    <source>
        <dbReference type="SAM" id="MobiDB-lite"/>
    </source>
</evidence>
<keyword evidence="3" id="KW-1185">Reference proteome</keyword>
<comment type="caution">
    <text evidence="2">The sequence shown here is derived from an EMBL/GenBank/DDBJ whole genome shotgun (WGS) entry which is preliminary data.</text>
</comment>
<feature type="region of interest" description="Disordered" evidence="1">
    <location>
        <begin position="27"/>
        <end position="73"/>
    </location>
</feature>
<proteinExistence type="predicted"/>
<gene>
    <name evidence="2" type="ORF">ACFOGH_00945</name>
</gene>
<reference evidence="3" key="1">
    <citation type="journal article" date="2019" name="Int. J. Syst. Evol. Microbiol.">
        <title>The Global Catalogue of Microorganisms (GCM) 10K type strain sequencing project: providing services to taxonomists for standard genome sequencing and annotation.</title>
        <authorList>
            <consortium name="The Broad Institute Genomics Platform"/>
            <consortium name="The Broad Institute Genome Sequencing Center for Infectious Disease"/>
            <person name="Wu L."/>
            <person name="Ma J."/>
        </authorList>
    </citation>
    <scope>NUCLEOTIDE SEQUENCE [LARGE SCALE GENOMIC DNA]</scope>
    <source>
        <strain evidence="3">KCTC 52039</strain>
    </source>
</reference>